<keyword evidence="2" id="KW-1185">Reference proteome</keyword>
<gene>
    <name evidence="1" type="ORF">MBM_07987</name>
</gene>
<evidence type="ECO:0000313" key="2">
    <source>
        <dbReference type="Proteomes" id="UP000006753"/>
    </source>
</evidence>
<accession>K1WLP0</accession>
<sequence length="213" mass="23113">MTCNKRQSWSRQAGMAGMADIQYEVQDAYDSTEALRTRRRLRASCTKAGPDPGAITEYRRKEHSIARGTRIIEIMADIGPAGQDSTGGKQAAVLIDCAGNKLAADEKCSIIIAEARGDQENRSCVVLLANVDIAATSNPSTAWYPPRLRNDHLQLLEGDLYLPITEKASDTSLARHRDGTAGYIGKMMGCCEDQHGHGHIGIWTGHGVAGFRT</sequence>
<protein>
    <submittedName>
        <fullName evidence="1">Uncharacterized protein</fullName>
    </submittedName>
</protein>
<dbReference type="InParanoid" id="K1WLP0"/>
<proteinExistence type="predicted"/>
<dbReference type="HOGENOM" id="CLU_1294647_0_0_1"/>
<dbReference type="KEGG" id="mbe:MBM_07987"/>
<dbReference type="Proteomes" id="UP000006753">
    <property type="component" value="Unassembled WGS sequence"/>
</dbReference>
<evidence type="ECO:0000313" key="1">
    <source>
        <dbReference type="EMBL" id="EKD13786.1"/>
    </source>
</evidence>
<organism evidence="1 2">
    <name type="scientific">Marssonina brunnea f. sp. multigermtubi (strain MB_m1)</name>
    <name type="common">Marssonina leaf spot fungus</name>
    <dbReference type="NCBI Taxonomy" id="1072389"/>
    <lineage>
        <taxon>Eukaryota</taxon>
        <taxon>Fungi</taxon>
        <taxon>Dikarya</taxon>
        <taxon>Ascomycota</taxon>
        <taxon>Pezizomycotina</taxon>
        <taxon>Leotiomycetes</taxon>
        <taxon>Helotiales</taxon>
        <taxon>Drepanopezizaceae</taxon>
        <taxon>Drepanopeziza</taxon>
    </lineage>
</organism>
<dbReference type="AlphaFoldDB" id="K1WLP0"/>
<name>K1WLP0_MARBU</name>
<dbReference type="EMBL" id="JH921448">
    <property type="protein sequence ID" value="EKD13786.1"/>
    <property type="molecule type" value="Genomic_DNA"/>
</dbReference>
<reference evidence="1 2" key="1">
    <citation type="journal article" date="2012" name="BMC Genomics">
        <title>Sequencing the genome of Marssonina brunnea reveals fungus-poplar co-evolution.</title>
        <authorList>
            <person name="Zhu S."/>
            <person name="Cao Y.-Z."/>
            <person name="Jiang C."/>
            <person name="Tan B.-Y."/>
            <person name="Wang Z."/>
            <person name="Feng S."/>
            <person name="Zhang L."/>
            <person name="Su X.-H."/>
            <person name="Brejova B."/>
            <person name="Vinar T."/>
            <person name="Xu M."/>
            <person name="Wang M.-X."/>
            <person name="Zhang S.-G."/>
            <person name="Huang M.-R."/>
            <person name="Wu R."/>
            <person name="Zhou Y."/>
        </authorList>
    </citation>
    <scope>NUCLEOTIDE SEQUENCE [LARGE SCALE GENOMIC DNA]</scope>
    <source>
        <strain evidence="1 2">MB_m1</strain>
    </source>
</reference>